<keyword evidence="4" id="KW-0804">Transcription</keyword>
<dbReference type="GO" id="GO:0003677">
    <property type="term" value="F:DNA binding"/>
    <property type="evidence" value="ECO:0007669"/>
    <property type="project" value="UniProtKB-KW"/>
</dbReference>
<dbReference type="PANTHER" id="PTHR31668:SF26">
    <property type="entry name" value="GLUCOSE TRANSPORT TRANSCRIPTION REGULATOR RGT1-RELATED"/>
    <property type="match status" value="1"/>
</dbReference>
<evidence type="ECO:0000313" key="9">
    <source>
        <dbReference type="Proteomes" id="UP000279259"/>
    </source>
</evidence>
<evidence type="ECO:0000256" key="1">
    <source>
        <dbReference type="ARBA" id="ARBA00022723"/>
    </source>
</evidence>
<proteinExistence type="predicted"/>
<keyword evidence="5" id="KW-0539">Nucleus</keyword>
<evidence type="ECO:0000256" key="4">
    <source>
        <dbReference type="ARBA" id="ARBA00023163"/>
    </source>
</evidence>
<protein>
    <recommendedName>
        <fullName evidence="7">Xylanolytic transcriptional activator regulatory domain-containing protein</fullName>
    </recommendedName>
</protein>
<dbReference type="STRING" id="1890683.A0A427YXK8"/>
<gene>
    <name evidence="8" type="ORF">EHS25_000909</name>
</gene>
<feature type="region of interest" description="Disordered" evidence="6">
    <location>
        <begin position="434"/>
        <end position="476"/>
    </location>
</feature>
<comment type="caution">
    <text evidence="8">The sequence shown here is derived from an EMBL/GenBank/DDBJ whole genome shotgun (WGS) entry which is preliminary data.</text>
</comment>
<dbReference type="EMBL" id="RSCD01000001">
    <property type="protein sequence ID" value="RSH95816.1"/>
    <property type="molecule type" value="Genomic_DNA"/>
</dbReference>
<keyword evidence="3" id="KW-0238">DNA-binding</keyword>
<dbReference type="SMART" id="SM00906">
    <property type="entry name" value="Fungal_trans"/>
    <property type="match status" value="1"/>
</dbReference>
<evidence type="ECO:0000256" key="5">
    <source>
        <dbReference type="ARBA" id="ARBA00023242"/>
    </source>
</evidence>
<reference evidence="8 9" key="1">
    <citation type="submission" date="2018-11" db="EMBL/GenBank/DDBJ databases">
        <title>Genome sequence of Saitozyma podzolica DSM 27192.</title>
        <authorList>
            <person name="Aliyu H."/>
            <person name="Gorte O."/>
            <person name="Ochsenreither K."/>
        </authorList>
    </citation>
    <scope>NUCLEOTIDE SEQUENCE [LARGE SCALE GENOMIC DNA]</scope>
    <source>
        <strain evidence="8 9">DSM 27192</strain>
    </source>
</reference>
<keyword evidence="2" id="KW-0805">Transcription regulation</keyword>
<dbReference type="Pfam" id="PF04082">
    <property type="entry name" value="Fungal_trans"/>
    <property type="match status" value="1"/>
</dbReference>
<dbReference type="PANTHER" id="PTHR31668">
    <property type="entry name" value="GLUCOSE TRANSPORT TRANSCRIPTION REGULATOR RGT1-RELATED-RELATED"/>
    <property type="match status" value="1"/>
</dbReference>
<organism evidence="8 9">
    <name type="scientific">Saitozyma podzolica</name>
    <dbReference type="NCBI Taxonomy" id="1890683"/>
    <lineage>
        <taxon>Eukaryota</taxon>
        <taxon>Fungi</taxon>
        <taxon>Dikarya</taxon>
        <taxon>Basidiomycota</taxon>
        <taxon>Agaricomycotina</taxon>
        <taxon>Tremellomycetes</taxon>
        <taxon>Tremellales</taxon>
        <taxon>Trimorphomycetaceae</taxon>
        <taxon>Saitozyma</taxon>
    </lineage>
</organism>
<accession>A0A427YXK8</accession>
<dbReference type="OrthoDB" id="2590868at2759"/>
<evidence type="ECO:0000256" key="6">
    <source>
        <dbReference type="SAM" id="MobiDB-lite"/>
    </source>
</evidence>
<evidence type="ECO:0000313" key="8">
    <source>
        <dbReference type="EMBL" id="RSH95816.1"/>
    </source>
</evidence>
<evidence type="ECO:0000256" key="3">
    <source>
        <dbReference type="ARBA" id="ARBA00023125"/>
    </source>
</evidence>
<dbReference type="InterPro" id="IPR007219">
    <property type="entry name" value="XnlR_reg_dom"/>
</dbReference>
<keyword evidence="9" id="KW-1185">Reference proteome</keyword>
<dbReference type="InterPro" id="IPR050797">
    <property type="entry name" value="Carb_Metab_Trans_Reg"/>
</dbReference>
<name>A0A427YXK8_9TREE</name>
<dbReference type="Proteomes" id="UP000279259">
    <property type="component" value="Unassembled WGS sequence"/>
</dbReference>
<sequence length="534" mass="58793">MHASGEEVVLVARGKTDQDDGSQLETSAAGLSAENLVLNLKGGELAATAGSESVLLARLKYAFASTDMGPPPPTPLHRVFGKLAVCTLAGLSRDVPRQIFFSLLHTLCSRLDGEESTQLLRTSSLGNVQVLLLLGLNSELQAVTTSRGGSLSWLTVGLAVRMAQDIGLHRDITSNHVAQQQVNRRRRVWAACVIADRWYALSFGQPMTINLYDCDARGPSIFPDACADGLSETEKPFELHAEITKLSILLGRVLRYAYSPLGLDMVTNSTLYQLQEDFEQWRSDLPPTLHFSPEQPDPRAGLLGLLSACVEFVFLRAFLRPKKPIPTRISYRPSVDAWQHVVKRSEHAIRWIAAGGSFFMDTWFIVMYSHMWCFFVQLHAYVATGDAQALGLMQTANDSISQWAQRMKSLSNQAALRTKVASLANTLTVAALSSHQRRGGQGVAQTTNLPPEPAPDTHNVSLSSADPNPGPKNQAANIFDEIFPPLNDTLAPDMQLLELFLHDPQLGWAFQPDGMNVEPAIQNFDEIDRFYMLD</sequence>
<dbReference type="GO" id="GO:0008270">
    <property type="term" value="F:zinc ion binding"/>
    <property type="evidence" value="ECO:0007669"/>
    <property type="project" value="InterPro"/>
</dbReference>
<dbReference type="AlphaFoldDB" id="A0A427YXK8"/>
<evidence type="ECO:0000259" key="7">
    <source>
        <dbReference type="SMART" id="SM00906"/>
    </source>
</evidence>
<evidence type="ECO:0000256" key="2">
    <source>
        <dbReference type="ARBA" id="ARBA00023015"/>
    </source>
</evidence>
<dbReference type="CDD" id="cd12148">
    <property type="entry name" value="fungal_TF_MHR"/>
    <property type="match status" value="1"/>
</dbReference>
<feature type="domain" description="Xylanolytic transcriptional activator regulatory" evidence="7">
    <location>
        <begin position="152"/>
        <end position="225"/>
    </location>
</feature>
<dbReference type="GO" id="GO:0006351">
    <property type="term" value="P:DNA-templated transcription"/>
    <property type="evidence" value="ECO:0007669"/>
    <property type="project" value="InterPro"/>
</dbReference>
<keyword evidence="1" id="KW-0479">Metal-binding</keyword>